<accession>A0A2W5VFW1</accession>
<dbReference type="GO" id="GO:0008757">
    <property type="term" value="F:S-adenosylmethionine-dependent methyltransferase activity"/>
    <property type="evidence" value="ECO:0007669"/>
    <property type="project" value="InterPro"/>
</dbReference>
<dbReference type="InterPro" id="IPR029063">
    <property type="entry name" value="SAM-dependent_MTases_sf"/>
</dbReference>
<dbReference type="Gene3D" id="3.40.50.150">
    <property type="entry name" value="Vaccinia Virus protein VP39"/>
    <property type="match status" value="1"/>
</dbReference>
<dbReference type="EMBL" id="QFQP01000022">
    <property type="protein sequence ID" value="PZR09141.1"/>
    <property type="molecule type" value="Genomic_DNA"/>
</dbReference>
<organism evidence="2 3">
    <name type="scientific">Archangium gephyra</name>
    <dbReference type="NCBI Taxonomy" id="48"/>
    <lineage>
        <taxon>Bacteria</taxon>
        <taxon>Pseudomonadati</taxon>
        <taxon>Myxococcota</taxon>
        <taxon>Myxococcia</taxon>
        <taxon>Myxococcales</taxon>
        <taxon>Cystobacterineae</taxon>
        <taxon>Archangiaceae</taxon>
        <taxon>Archangium</taxon>
    </lineage>
</organism>
<reference evidence="2 3" key="1">
    <citation type="submission" date="2017-08" db="EMBL/GenBank/DDBJ databases">
        <title>Infants hospitalized years apart are colonized by the same room-sourced microbial strains.</title>
        <authorList>
            <person name="Brooks B."/>
            <person name="Olm M.R."/>
            <person name="Firek B.A."/>
            <person name="Baker R."/>
            <person name="Thomas B.C."/>
            <person name="Morowitz M.J."/>
            <person name="Banfield J.F."/>
        </authorList>
    </citation>
    <scope>NUCLEOTIDE SEQUENCE [LARGE SCALE GENOMIC DNA]</scope>
    <source>
        <strain evidence="2">S2_003_000_R2_14</strain>
    </source>
</reference>
<dbReference type="AlphaFoldDB" id="A0A2W5VFW1"/>
<name>A0A2W5VFW1_9BACT</name>
<gene>
    <name evidence="2" type="ORF">DI536_23195</name>
</gene>
<dbReference type="Pfam" id="PF08241">
    <property type="entry name" value="Methyltransf_11"/>
    <property type="match status" value="1"/>
</dbReference>
<comment type="caution">
    <text evidence="2">The sequence shown here is derived from an EMBL/GenBank/DDBJ whole genome shotgun (WGS) entry which is preliminary data.</text>
</comment>
<evidence type="ECO:0000313" key="3">
    <source>
        <dbReference type="Proteomes" id="UP000249061"/>
    </source>
</evidence>
<proteinExistence type="predicted"/>
<dbReference type="CDD" id="cd02440">
    <property type="entry name" value="AdoMet_MTases"/>
    <property type="match status" value="1"/>
</dbReference>
<dbReference type="SUPFAM" id="SSF53335">
    <property type="entry name" value="S-adenosyl-L-methionine-dependent methyltransferases"/>
    <property type="match status" value="1"/>
</dbReference>
<sequence>MTNELHKHGRFFDVWAHFYRAGPMARLLGHVQRKLIEQVGISRGALVLDLGCGPGDGARLIASLGGVPVGLDSSEGMVRKARGEPQLVGRLLRGDAGHLPFADASFDTVVCTNSFHHYPRHVAALREMRRVLKPGGVLGLVDPRKDHLLGWAAIDLIENAVFGLEEVRVFSVPQWYRMLSEVGFTSARVETGAWWNPVTGAEVFVRAVA</sequence>
<evidence type="ECO:0000259" key="1">
    <source>
        <dbReference type="Pfam" id="PF08241"/>
    </source>
</evidence>
<evidence type="ECO:0000313" key="2">
    <source>
        <dbReference type="EMBL" id="PZR09141.1"/>
    </source>
</evidence>
<dbReference type="PANTHER" id="PTHR43591">
    <property type="entry name" value="METHYLTRANSFERASE"/>
    <property type="match status" value="1"/>
</dbReference>
<dbReference type="InterPro" id="IPR013216">
    <property type="entry name" value="Methyltransf_11"/>
</dbReference>
<dbReference type="Proteomes" id="UP000249061">
    <property type="component" value="Unassembled WGS sequence"/>
</dbReference>
<feature type="domain" description="Methyltransferase type 11" evidence="1">
    <location>
        <begin position="48"/>
        <end position="138"/>
    </location>
</feature>
<protein>
    <recommendedName>
        <fullName evidence="1">Methyltransferase type 11 domain-containing protein</fullName>
    </recommendedName>
</protein>